<comment type="subcellular location">
    <subcellularLocation>
        <location evidence="1">Cell envelope</location>
    </subcellularLocation>
</comment>
<comment type="caution">
    <text evidence="4">The sequence shown here is derived from an EMBL/GenBank/DDBJ whole genome shotgun (WGS) entry which is preliminary data.</text>
</comment>
<dbReference type="InterPro" id="IPR018976">
    <property type="entry name" value="Imelysin-like"/>
</dbReference>
<evidence type="ECO:0000313" key="4">
    <source>
        <dbReference type="EMBL" id="MCX2744781.1"/>
    </source>
</evidence>
<dbReference type="Pfam" id="PF09375">
    <property type="entry name" value="Peptidase_M75"/>
    <property type="match status" value="1"/>
</dbReference>
<dbReference type="CDD" id="cd14659">
    <property type="entry name" value="Imelysin-like_IPPA"/>
    <property type="match status" value="1"/>
</dbReference>
<accession>A0ABT3RT17</accession>
<dbReference type="Gene3D" id="1.20.1420.20">
    <property type="entry name" value="M75 peptidase, HXXE motif"/>
    <property type="match status" value="1"/>
</dbReference>
<dbReference type="InterPro" id="IPR034984">
    <property type="entry name" value="Imelysin-like_IPPA"/>
</dbReference>
<dbReference type="Proteomes" id="UP001209885">
    <property type="component" value="Unassembled WGS sequence"/>
</dbReference>
<dbReference type="InterPro" id="IPR038352">
    <property type="entry name" value="Imelysin_sf"/>
</dbReference>
<evidence type="ECO:0000259" key="3">
    <source>
        <dbReference type="Pfam" id="PF09375"/>
    </source>
</evidence>
<sequence>MSLLRRVNILFYIIIAAGVFSCSNDENIVDNYDRQGLNLYTAEEIIVPSFENFSSTTSLLDQSVTTFTGNPTVEGLNTLRADLKNARMSWQWCAMYNFGPSLNQGLLSIVNEYLIIESNIEQNILNENFQLESLAQANARGFKAMGYLLYGNGLSDEEIINSFINSPARGQYLKAISSLILSKASLTTQNWASYIDQYASESRAGTDAGSSLSILINEINKYWESTTRDKKLGIPLGKRSEGALLPDRTEAYYAGYSTELLTENITAYKYLFEGRTKDGVEGQLSLSNYLKELGATDVIESNDLAEVMSTNFQAAIDQSHIVGDPLKTKVETNYNACDQLYLLLQKQIIFMKSDMPSVMGISISYADNDGD</sequence>
<gene>
    <name evidence="4" type="ORF">OO013_12935</name>
</gene>
<keyword evidence="5" id="KW-1185">Reference proteome</keyword>
<dbReference type="RefSeq" id="WP_266057269.1">
    <property type="nucleotide sequence ID" value="NZ_JAPFQN010000006.1"/>
</dbReference>
<dbReference type="PROSITE" id="PS51257">
    <property type="entry name" value="PROKAR_LIPOPROTEIN"/>
    <property type="match status" value="1"/>
</dbReference>
<evidence type="ECO:0000256" key="1">
    <source>
        <dbReference type="ARBA" id="ARBA00004196"/>
    </source>
</evidence>
<organism evidence="4 5">
    <name type="scientific">Mangrovivirga halotolerans</name>
    <dbReference type="NCBI Taxonomy" id="2993936"/>
    <lineage>
        <taxon>Bacteria</taxon>
        <taxon>Pseudomonadati</taxon>
        <taxon>Bacteroidota</taxon>
        <taxon>Cytophagia</taxon>
        <taxon>Cytophagales</taxon>
        <taxon>Mangrovivirgaceae</taxon>
        <taxon>Mangrovivirga</taxon>
    </lineage>
</organism>
<reference evidence="4 5" key="1">
    <citation type="submission" date="2022-11" db="EMBL/GenBank/DDBJ databases">
        <title>The characterization of three novel Bacteroidetes species and genomic analysis of their roles in tidal elemental geochemical cycles.</title>
        <authorList>
            <person name="Ma K."/>
        </authorList>
    </citation>
    <scope>NUCLEOTIDE SEQUENCE [LARGE SCALE GENOMIC DNA]</scope>
    <source>
        <strain evidence="4 5">M17</strain>
    </source>
</reference>
<name>A0ABT3RT17_9BACT</name>
<evidence type="ECO:0000313" key="5">
    <source>
        <dbReference type="Proteomes" id="UP001209885"/>
    </source>
</evidence>
<evidence type="ECO:0000256" key="2">
    <source>
        <dbReference type="ARBA" id="ARBA00022729"/>
    </source>
</evidence>
<feature type="domain" description="Imelysin-like" evidence="3">
    <location>
        <begin position="46"/>
        <end position="332"/>
    </location>
</feature>
<dbReference type="EMBL" id="JAPFQN010000006">
    <property type="protein sequence ID" value="MCX2744781.1"/>
    <property type="molecule type" value="Genomic_DNA"/>
</dbReference>
<protein>
    <submittedName>
        <fullName evidence="4">Imelysin family protein</fullName>
    </submittedName>
</protein>
<proteinExistence type="predicted"/>
<keyword evidence="2" id="KW-0732">Signal</keyword>